<feature type="compositionally biased region" description="Basic residues" evidence="6">
    <location>
        <begin position="14"/>
        <end position="23"/>
    </location>
</feature>
<comment type="similarity">
    <text evidence="1 5">Belongs to the NOP53 family.</text>
</comment>
<dbReference type="InterPro" id="IPR011687">
    <property type="entry name" value="Nop53/GLTSCR2"/>
</dbReference>
<keyword evidence="4 5" id="KW-0539">Nucleus</keyword>
<organism evidence="7 8">
    <name type="scientific">Clathrus columnatus</name>
    <dbReference type="NCBI Taxonomy" id="1419009"/>
    <lineage>
        <taxon>Eukaryota</taxon>
        <taxon>Fungi</taxon>
        <taxon>Dikarya</taxon>
        <taxon>Basidiomycota</taxon>
        <taxon>Agaricomycotina</taxon>
        <taxon>Agaricomycetes</taxon>
        <taxon>Phallomycetidae</taxon>
        <taxon>Phallales</taxon>
        <taxon>Clathraceae</taxon>
        <taxon>Clathrus</taxon>
    </lineage>
</organism>
<dbReference type="GO" id="GO:0000027">
    <property type="term" value="P:ribosomal large subunit assembly"/>
    <property type="evidence" value="ECO:0007669"/>
    <property type="project" value="UniProtKB-UniRule"/>
</dbReference>
<reference evidence="7" key="1">
    <citation type="submission" date="2021-10" db="EMBL/GenBank/DDBJ databases">
        <title>De novo Genome Assembly of Clathrus columnatus (Basidiomycota, Fungi) Using Illumina and Nanopore Sequence Data.</title>
        <authorList>
            <person name="Ogiso-Tanaka E."/>
            <person name="Itagaki H."/>
            <person name="Hosoya T."/>
            <person name="Hosaka K."/>
        </authorList>
    </citation>
    <scope>NUCLEOTIDE SEQUENCE</scope>
    <source>
        <strain evidence="7">MO-923</strain>
    </source>
</reference>
<dbReference type="GO" id="GO:0008097">
    <property type="term" value="F:5S rRNA binding"/>
    <property type="evidence" value="ECO:0007669"/>
    <property type="project" value="TreeGrafter"/>
</dbReference>
<evidence type="ECO:0000313" key="8">
    <source>
        <dbReference type="Proteomes" id="UP001050691"/>
    </source>
</evidence>
<dbReference type="GO" id="GO:0006364">
    <property type="term" value="P:rRNA processing"/>
    <property type="evidence" value="ECO:0007669"/>
    <property type="project" value="TreeGrafter"/>
</dbReference>
<evidence type="ECO:0000256" key="5">
    <source>
        <dbReference type="PIRNR" id="PIRNR017302"/>
    </source>
</evidence>
<dbReference type="AlphaFoldDB" id="A0AAV5APM9"/>
<accession>A0AAV5APM9</accession>
<keyword evidence="3 5" id="KW-0690">Ribosome biogenesis</keyword>
<keyword evidence="8" id="KW-1185">Reference proteome</keyword>
<comment type="caution">
    <text evidence="7">The sequence shown here is derived from an EMBL/GenBank/DDBJ whole genome shotgun (WGS) entry which is preliminary data.</text>
</comment>
<proteinExistence type="inferred from homology"/>
<gene>
    <name evidence="7" type="ORF">Clacol_008904</name>
</gene>
<comment type="subcellular location">
    <subcellularLocation>
        <location evidence="5">Nucleus</location>
        <location evidence="5">Nucleolus</location>
    </subcellularLocation>
    <subcellularLocation>
        <location evidence="5">Nucleus</location>
        <location evidence="5">Nucleoplasm</location>
    </subcellularLocation>
</comment>
<evidence type="ECO:0000256" key="1">
    <source>
        <dbReference type="ARBA" id="ARBA00008838"/>
    </source>
</evidence>
<dbReference type="Pfam" id="PF07767">
    <property type="entry name" value="Nop53"/>
    <property type="match status" value="1"/>
</dbReference>
<dbReference type="PANTHER" id="PTHR14211:SF7">
    <property type="entry name" value="RIBOSOME BIOGENESIS PROTEIN NOP53"/>
    <property type="match status" value="1"/>
</dbReference>
<dbReference type="PANTHER" id="PTHR14211">
    <property type="entry name" value="GLIOMA SUPPRESSOR CANDIDATE REGION GENE 2"/>
    <property type="match status" value="1"/>
</dbReference>
<name>A0AAV5APM9_9AGAM</name>
<protein>
    <recommendedName>
        <fullName evidence="2 5">Ribosome biogenesis protein NOP53</fullName>
    </recommendedName>
</protein>
<dbReference type="GO" id="GO:0005730">
    <property type="term" value="C:nucleolus"/>
    <property type="evidence" value="ECO:0007669"/>
    <property type="project" value="UniProtKB-SubCell"/>
</dbReference>
<evidence type="ECO:0000256" key="6">
    <source>
        <dbReference type="SAM" id="MobiDB-lite"/>
    </source>
</evidence>
<evidence type="ECO:0000256" key="3">
    <source>
        <dbReference type="ARBA" id="ARBA00022517"/>
    </source>
</evidence>
<dbReference type="PIRSF" id="PIRSF017302">
    <property type="entry name" value="Gltscr2"/>
    <property type="match status" value="1"/>
</dbReference>
<feature type="region of interest" description="Disordered" evidence="6">
    <location>
        <begin position="1"/>
        <end position="24"/>
    </location>
</feature>
<evidence type="ECO:0000256" key="4">
    <source>
        <dbReference type="ARBA" id="ARBA00023242"/>
    </source>
</evidence>
<dbReference type="GO" id="GO:0005654">
    <property type="term" value="C:nucleoplasm"/>
    <property type="evidence" value="ECO:0007669"/>
    <property type="project" value="UniProtKB-SubCell"/>
</dbReference>
<dbReference type="Proteomes" id="UP001050691">
    <property type="component" value="Unassembled WGS sequence"/>
</dbReference>
<evidence type="ECO:0000313" key="7">
    <source>
        <dbReference type="EMBL" id="GJJ14638.1"/>
    </source>
</evidence>
<comment type="function">
    <text evidence="5">May play a role in ribosome biogenesis.</text>
</comment>
<dbReference type="EMBL" id="BPWL01000010">
    <property type="protein sequence ID" value="GJJ14638.1"/>
    <property type="molecule type" value="Genomic_DNA"/>
</dbReference>
<evidence type="ECO:0000256" key="2">
    <source>
        <dbReference type="ARBA" id="ARBA00018339"/>
    </source>
</evidence>
<sequence length="441" mass="50632">MPKVIGAPSQHSQPSRKGKKAWRKNVDIGTIEDGLEIIRDQERVVGEAVHKKPNDALFKIDVEGDRTLQRAVPKFDMSQLKSAKLLALRSAVPAILSKPEKPKKTKLTQEEKARLLRVGKRKVKGPFNSYIDPAQLGAGSALLETTEAVKKSGTYDIWSEPTNNPALKQLKSNRNFHSPEDFLLPIIIKPAVKPPKTLHPNNTIQLPAVVEPHQGTSYQPPPTARKELILSAHEVELRKETEKAKYESIKEKMLAAVPDDGMTVDNLELQPEETGQGAEMERVTHRLTSQPRKTQKQRRKAAQLLAERRALQEEKRKRRLYGSMPSVRSLRLQLTRSLRSRQEAADARRAMRLYRLRRLGLIGQKLGKHRVRENLIDVQLDEELAENLRRLKPQGNLFRDRFLSFQHRALLEPRVPVLPKRRKTKIKEYEKHAWKRFDREN</sequence>